<comment type="caution">
    <text evidence="1">The sequence shown here is derived from an EMBL/GenBank/DDBJ whole genome shotgun (WGS) entry which is preliminary data.</text>
</comment>
<reference evidence="2" key="1">
    <citation type="journal article" date="2023" name="Nat. Plants">
        <title>Single-cell RNA sequencing provides a high-resolution roadmap for understanding the multicellular compartmentation of specialized metabolism.</title>
        <authorList>
            <person name="Sun S."/>
            <person name="Shen X."/>
            <person name="Li Y."/>
            <person name="Li Y."/>
            <person name="Wang S."/>
            <person name="Li R."/>
            <person name="Zhang H."/>
            <person name="Shen G."/>
            <person name="Guo B."/>
            <person name="Wei J."/>
            <person name="Xu J."/>
            <person name="St-Pierre B."/>
            <person name="Chen S."/>
            <person name="Sun C."/>
        </authorList>
    </citation>
    <scope>NUCLEOTIDE SEQUENCE [LARGE SCALE GENOMIC DNA]</scope>
</reference>
<keyword evidence="2" id="KW-1185">Reference proteome</keyword>
<protein>
    <submittedName>
        <fullName evidence="1">Uncharacterized protein</fullName>
    </submittedName>
</protein>
<sequence>MVFPPAALIEIGGEKGGKEEEKEKNLVEKLHASIELQRTELNDAVGREGEEEEEGKNTPLRYVPLCDVYSATSPCVSSASGGSKKVKPPHHHHRKSLGHFGGHDRCPPKPHQLSSSTAMVNSHSSGNGNSGRIKPPISHFYTRRDKVKRKHEGDGKGESEPLHSDMWQNLLLADVNLVDSKPKEVFEEENGELIPKRRKKRKSGGHELVNLGVDTGALIDRDRSRLREVHNTNVIVTDVRSKTSNVEISNCGNNGGEMRSQNNKADTRNEVKHSGSLRKKKWVWLSFSGVDPMKFVGLQCKVFWPLDADWYRGCIIGYDFDTGRHKVEYDDSDKEDLRLSNERIKFYLSSEEMQHLKLKFSDKSSEADGIDIDEMVVLAASLDDSQDLDPGDLIWAKLTGHAMWPAIVLDESLVAESMGLNKHAGDKSVLVQFFGTHDFARVRPKQVISFLKGLLSSFHLKCKKPNFVRSMEEAKMYLSELKLPKRMSSLRDGIQTKDGHSSPGEDEGTVCLGEACTGTIRSFPFDVGDLQIVNLGKIVKDTDNFHDDKFIWPEGYTALRKFPSVTDPTISTTYKMEVLRHDHTRPRPIFRITSDDGEQFRGSTPSACWNKIYKRIRKIQPNGSKAEDGSERVFKSGVDMFGFSHPEISKLIEELSTSKSYSKSAKMATAKHQDLPPGYRPVEVTWKDLDKCNVCHMDEEYENNLFLQCEKCRMMVHARCYGELEPLDGVLWLCNLCRPGAPEHPPPCCLCPVTGGAMKPTTDGRWAHLACAIWIPETCLSDIKKMEPIDGLSRINKDRWKLLCSICGVAYGACIQCSNHTCRVSYHPLCARAAGFCVELEDEDRLHLIPVDEDDEDQCIRLLSFCKRHRPQSNWRPAAEGLGKAFDFSAYAPPLNPSGCARTEPYNHFGRRGRKEPEALAAASLKRLYVENIPHLVGGFSHDDPFDKDASSRKRRGSEDSVDLQNMKIPKHDGTASILSMTEKYRYMRETFRKRLAFGKSGIHGFGIFAKHPHKAGDMVIEYAGELVRPSIADRREHLIYNSLVGAGTYMFRIDDERVIDATRAGSIAHLINHSCEPNCYSRVISVNGDEHIIIFAKRDIKQWEELTYDYRFVATDEQLACYCGFPRCRGVVNDTEAEERAAKLYVPRNELIEWRGE</sequence>
<dbReference type="EMBL" id="CM044707">
    <property type="protein sequence ID" value="KAI5653212.1"/>
    <property type="molecule type" value="Genomic_DNA"/>
</dbReference>
<evidence type="ECO:0000313" key="1">
    <source>
        <dbReference type="EMBL" id="KAI5653212.1"/>
    </source>
</evidence>
<accession>A0ACB9ZYG0</accession>
<evidence type="ECO:0000313" key="2">
    <source>
        <dbReference type="Proteomes" id="UP001060085"/>
    </source>
</evidence>
<gene>
    <name evidence="1" type="ORF">M9H77_30399</name>
</gene>
<organism evidence="1 2">
    <name type="scientific">Catharanthus roseus</name>
    <name type="common">Madagascar periwinkle</name>
    <name type="synonym">Vinca rosea</name>
    <dbReference type="NCBI Taxonomy" id="4058"/>
    <lineage>
        <taxon>Eukaryota</taxon>
        <taxon>Viridiplantae</taxon>
        <taxon>Streptophyta</taxon>
        <taxon>Embryophyta</taxon>
        <taxon>Tracheophyta</taxon>
        <taxon>Spermatophyta</taxon>
        <taxon>Magnoliopsida</taxon>
        <taxon>eudicotyledons</taxon>
        <taxon>Gunneridae</taxon>
        <taxon>Pentapetalae</taxon>
        <taxon>asterids</taxon>
        <taxon>lamiids</taxon>
        <taxon>Gentianales</taxon>
        <taxon>Apocynaceae</taxon>
        <taxon>Rauvolfioideae</taxon>
        <taxon>Vinceae</taxon>
        <taxon>Catharanthinae</taxon>
        <taxon>Catharanthus</taxon>
    </lineage>
</organism>
<name>A0ACB9ZYG0_CATRO</name>
<proteinExistence type="predicted"/>
<dbReference type="Proteomes" id="UP001060085">
    <property type="component" value="Linkage Group LG07"/>
</dbReference>